<protein>
    <submittedName>
        <fullName evidence="2">Uncharacterized protein</fullName>
    </submittedName>
</protein>
<name>A0AAD4MRS6_9BILA</name>
<evidence type="ECO:0000313" key="2">
    <source>
        <dbReference type="EMBL" id="KAI1699104.1"/>
    </source>
</evidence>
<proteinExistence type="predicted"/>
<comment type="caution">
    <text evidence="2">The sequence shown here is derived from an EMBL/GenBank/DDBJ whole genome shotgun (WGS) entry which is preliminary data.</text>
</comment>
<keyword evidence="3" id="KW-1185">Reference proteome</keyword>
<dbReference type="Proteomes" id="UP001201812">
    <property type="component" value="Unassembled WGS sequence"/>
</dbReference>
<organism evidence="2 3">
    <name type="scientific">Ditylenchus destructor</name>
    <dbReference type="NCBI Taxonomy" id="166010"/>
    <lineage>
        <taxon>Eukaryota</taxon>
        <taxon>Metazoa</taxon>
        <taxon>Ecdysozoa</taxon>
        <taxon>Nematoda</taxon>
        <taxon>Chromadorea</taxon>
        <taxon>Rhabditida</taxon>
        <taxon>Tylenchina</taxon>
        <taxon>Tylenchomorpha</taxon>
        <taxon>Sphaerularioidea</taxon>
        <taxon>Anguinidae</taxon>
        <taxon>Anguininae</taxon>
        <taxon>Ditylenchus</taxon>
    </lineage>
</organism>
<evidence type="ECO:0000313" key="3">
    <source>
        <dbReference type="Proteomes" id="UP001201812"/>
    </source>
</evidence>
<dbReference type="AlphaFoldDB" id="A0AAD4MRS6"/>
<dbReference type="EMBL" id="JAKKPZ010000192">
    <property type="protein sequence ID" value="KAI1699104.1"/>
    <property type="molecule type" value="Genomic_DNA"/>
</dbReference>
<gene>
    <name evidence="2" type="ORF">DdX_17534</name>
</gene>
<sequence>MAAQTSLNKHPEKILQLQINKCNIRTGGIYGSISLYPDVFDGTESDVIFGIYSHGVGFNSFGLNYQIKKAFDSAESESMSWWGNSIKAKEGFIEALSKFSSKRESPATISCCFPAARIRFPRWKDNNDEQSESMVKNSRLPPVYEKNSSNQNP</sequence>
<evidence type="ECO:0000256" key="1">
    <source>
        <dbReference type="SAM" id="MobiDB-lite"/>
    </source>
</evidence>
<reference evidence="2" key="1">
    <citation type="submission" date="2022-01" db="EMBL/GenBank/DDBJ databases">
        <title>Genome Sequence Resource for Two Populations of Ditylenchus destructor, the Migratory Endoparasitic Phytonematode.</title>
        <authorList>
            <person name="Zhang H."/>
            <person name="Lin R."/>
            <person name="Xie B."/>
        </authorList>
    </citation>
    <scope>NUCLEOTIDE SEQUENCE</scope>
    <source>
        <strain evidence="2">BazhouSP</strain>
    </source>
</reference>
<accession>A0AAD4MRS6</accession>
<feature type="region of interest" description="Disordered" evidence="1">
    <location>
        <begin position="127"/>
        <end position="153"/>
    </location>
</feature>